<dbReference type="AlphaFoldDB" id="A0AAV7MD42"/>
<evidence type="ECO:0000256" key="1">
    <source>
        <dbReference type="SAM" id="MobiDB-lite"/>
    </source>
</evidence>
<protein>
    <submittedName>
        <fullName evidence="2">Uncharacterized protein</fullName>
    </submittedName>
</protein>
<evidence type="ECO:0000313" key="3">
    <source>
        <dbReference type="Proteomes" id="UP001066276"/>
    </source>
</evidence>
<dbReference type="Proteomes" id="UP001066276">
    <property type="component" value="Chromosome 10"/>
</dbReference>
<organism evidence="2 3">
    <name type="scientific">Pleurodeles waltl</name>
    <name type="common">Iberian ribbed newt</name>
    <dbReference type="NCBI Taxonomy" id="8319"/>
    <lineage>
        <taxon>Eukaryota</taxon>
        <taxon>Metazoa</taxon>
        <taxon>Chordata</taxon>
        <taxon>Craniata</taxon>
        <taxon>Vertebrata</taxon>
        <taxon>Euteleostomi</taxon>
        <taxon>Amphibia</taxon>
        <taxon>Batrachia</taxon>
        <taxon>Caudata</taxon>
        <taxon>Salamandroidea</taxon>
        <taxon>Salamandridae</taxon>
        <taxon>Pleurodelinae</taxon>
        <taxon>Pleurodeles</taxon>
    </lineage>
</organism>
<feature type="compositionally biased region" description="Polar residues" evidence="1">
    <location>
        <begin position="1"/>
        <end position="10"/>
    </location>
</feature>
<dbReference type="EMBL" id="JANPWB010000014">
    <property type="protein sequence ID" value="KAJ1099013.1"/>
    <property type="molecule type" value="Genomic_DNA"/>
</dbReference>
<feature type="region of interest" description="Disordered" evidence="1">
    <location>
        <begin position="1"/>
        <end position="119"/>
    </location>
</feature>
<feature type="compositionally biased region" description="Polar residues" evidence="1">
    <location>
        <begin position="37"/>
        <end position="46"/>
    </location>
</feature>
<feature type="compositionally biased region" description="Basic and acidic residues" evidence="1">
    <location>
        <begin position="89"/>
        <end position="108"/>
    </location>
</feature>
<keyword evidence="3" id="KW-1185">Reference proteome</keyword>
<gene>
    <name evidence="2" type="ORF">NDU88_004117</name>
</gene>
<sequence length="159" mass="17855">MDGGNATTISGLAERTEPTVWGPTSRSQCKVDKGETGETSLTSCDTLFTEEKQGKAESTEIIKESRRETEGRVTSQGESISATRRHVRETKVRPEQERLKDLRNHDKASYNQGPRVSSPLNDKQILRANTITNYYNYLNMNAEQKQTLHSTLHVVSEQA</sequence>
<comment type="caution">
    <text evidence="2">The sequence shown here is derived from an EMBL/GenBank/DDBJ whole genome shotgun (WGS) entry which is preliminary data.</text>
</comment>
<feature type="compositionally biased region" description="Polar residues" evidence="1">
    <location>
        <begin position="109"/>
        <end position="119"/>
    </location>
</feature>
<accession>A0AAV7MD42</accession>
<name>A0AAV7MD42_PLEWA</name>
<evidence type="ECO:0000313" key="2">
    <source>
        <dbReference type="EMBL" id="KAJ1099013.1"/>
    </source>
</evidence>
<feature type="compositionally biased region" description="Basic and acidic residues" evidence="1">
    <location>
        <begin position="49"/>
        <end position="71"/>
    </location>
</feature>
<reference evidence="2" key="1">
    <citation type="journal article" date="2022" name="bioRxiv">
        <title>Sequencing and chromosome-scale assembly of the giantPleurodeles waltlgenome.</title>
        <authorList>
            <person name="Brown T."/>
            <person name="Elewa A."/>
            <person name="Iarovenko S."/>
            <person name="Subramanian E."/>
            <person name="Araus A.J."/>
            <person name="Petzold A."/>
            <person name="Susuki M."/>
            <person name="Suzuki K.-i.T."/>
            <person name="Hayashi T."/>
            <person name="Toyoda A."/>
            <person name="Oliveira C."/>
            <person name="Osipova E."/>
            <person name="Leigh N.D."/>
            <person name="Simon A."/>
            <person name="Yun M.H."/>
        </authorList>
    </citation>
    <scope>NUCLEOTIDE SEQUENCE</scope>
    <source>
        <strain evidence="2">20211129_DDA</strain>
        <tissue evidence="2">Liver</tissue>
    </source>
</reference>
<proteinExistence type="predicted"/>
<feature type="compositionally biased region" description="Polar residues" evidence="1">
    <location>
        <begin position="72"/>
        <end position="82"/>
    </location>
</feature>